<dbReference type="InterPro" id="IPR018499">
    <property type="entry name" value="Tetraspanin/Peripherin"/>
</dbReference>
<comment type="subcellular location">
    <subcellularLocation>
        <location evidence="1">Membrane</location>
        <topology evidence="1">Multi-pass membrane protein</topology>
    </subcellularLocation>
</comment>
<evidence type="ECO:0000256" key="5">
    <source>
        <dbReference type="SAM" id="Phobius"/>
    </source>
</evidence>
<evidence type="ECO:0000313" key="6">
    <source>
        <dbReference type="EMBL" id="CAB3267302.1"/>
    </source>
</evidence>
<evidence type="ECO:0000256" key="3">
    <source>
        <dbReference type="ARBA" id="ARBA00022989"/>
    </source>
</evidence>
<dbReference type="PANTHER" id="PTHR19282">
    <property type="entry name" value="TETRASPANIN"/>
    <property type="match status" value="1"/>
</dbReference>
<feature type="transmembrane region" description="Helical" evidence="5">
    <location>
        <begin position="7"/>
        <end position="32"/>
    </location>
</feature>
<evidence type="ECO:0000256" key="4">
    <source>
        <dbReference type="ARBA" id="ARBA00023136"/>
    </source>
</evidence>
<proteinExistence type="evidence at transcript level"/>
<dbReference type="Gene3D" id="1.10.1450.10">
    <property type="entry name" value="Tetraspanin"/>
    <property type="match status" value="1"/>
</dbReference>
<keyword evidence="3 5" id="KW-1133">Transmembrane helix</keyword>
<keyword evidence="4 5" id="KW-0472">Membrane</keyword>
<organism evidence="6">
    <name type="scientific">Phallusia mammillata</name>
    <dbReference type="NCBI Taxonomy" id="59560"/>
    <lineage>
        <taxon>Eukaryota</taxon>
        <taxon>Metazoa</taxon>
        <taxon>Chordata</taxon>
        <taxon>Tunicata</taxon>
        <taxon>Ascidiacea</taxon>
        <taxon>Phlebobranchia</taxon>
        <taxon>Ascidiidae</taxon>
        <taxon>Phallusia</taxon>
    </lineage>
</organism>
<dbReference type="PANTHER" id="PTHR19282:SF452">
    <property type="entry name" value="LD03691P"/>
    <property type="match status" value="1"/>
</dbReference>
<accession>A0A6F9DV48</accession>
<dbReference type="GO" id="GO:0016020">
    <property type="term" value="C:membrane"/>
    <property type="evidence" value="ECO:0007669"/>
    <property type="project" value="UniProtKB-SubCell"/>
</dbReference>
<dbReference type="InterPro" id="IPR008952">
    <property type="entry name" value="Tetraspanin_EC2_sf"/>
</dbReference>
<protein>
    <submittedName>
        <fullName evidence="6">Tetraspanin-18-like</fullName>
    </submittedName>
</protein>
<dbReference type="SUPFAM" id="SSF48652">
    <property type="entry name" value="Tetraspanin"/>
    <property type="match status" value="1"/>
</dbReference>
<dbReference type="AlphaFoldDB" id="A0A6F9DV48"/>
<dbReference type="Pfam" id="PF00335">
    <property type="entry name" value="Tetraspanin"/>
    <property type="match status" value="1"/>
</dbReference>
<feature type="transmembrane region" description="Helical" evidence="5">
    <location>
        <begin position="80"/>
        <end position="106"/>
    </location>
</feature>
<reference evidence="6" key="1">
    <citation type="submission" date="2020-04" db="EMBL/GenBank/DDBJ databases">
        <authorList>
            <person name="Neveu A P."/>
        </authorList>
    </citation>
    <scope>NUCLEOTIDE SEQUENCE</scope>
    <source>
        <tissue evidence="6">Whole embryo</tissue>
    </source>
</reference>
<dbReference type="EMBL" id="LR791440">
    <property type="protein sequence ID" value="CAB3267302.1"/>
    <property type="molecule type" value="mRNA"/>
</dbReference>
<feature type="transmembrane region" description="Helical" evidence="5">
    <location>
        <begin position="52"/>
        <end position="73"/>
    </location>
</feature>
<gene>
    <name evidence="6" type="primary">Tspan18-001</name>
</gene>
<name>A0A6F9DV48_9ASCI</name>
<keyword evidence="2 5" id="KW-0812">Transmembrane</keyword>
<evidence type="ECO:0000256" key="1">
    <source>
        <dbReference type="ARBA" id="ARBA00004141"/>
    </source>
</evidence>
<evidence type="ECO:0000256" key="2">
    <source>
        <dbReference type="ARBA" id="ARBA00022692"/>
    </source>
</evidence>
<sequence length="206" mass="22414">MDPPPRCFVIVLFLLFLGGSIALFGVSVWVLIKYEAVQNLVASTPTLLEDSAFCGITAGIVAFLTAIWGACGIRRNNKFILSVSVAGLFMTACIEFVVLIMAFLFVGQFDQQYGSIATASLKRHYRCTTAAAATVTSAWDDLQTTNHCCGFFNGTDYVESFYDLTTSHLQPWPFSCCLTSESGTIVNMATCLDSENTSYTHANTVT</sequence>